<evidence type="ECO:0000256" key="1">
    <source>
        <dbReference type="SAM" id="Phobius"/>
    </source>
</evidence>
<dbReference type="OrthoDB" id="141008at2"/>
<dbReference type="eggNOG" id="ENOG5033Q65">
    <property type="taxonomic scope" value="Bacteria"/>
</dbReference>
<evidence type="ECO:0000259" key="3">
    <source>
        <dbReference type="Pfam" id="PF13485"/>
    </source>
</evidence>
<dbReference type="RefSeq" id="WP_012120488.1">
    <property type="nucleotide sequence ID" value="NC_009767.1"/>
</dbReference>
<keyword evidence="5" id="KW-1185">Reference proteome</keyword>
<keyword evidence="1" id="KW-0472">Membrane</keyword>
<feature type="transmembrane region" description="Helical" evidence="1">
    <location>
        <begin position="441"/>
        <end position="459"/>
    </location>
</feature>
<dbReference type="KEGG" id="rca:Rcas_1976"/>
<gene>
    <name evidence="4" type="ordered locus">Rcas_1976</name>
</gene>
<keyword evidence="1" id="KW-0812">Transmembrane</keyword>
<feature type="chain" id="PRO_5002713169" description="Peptidase MA-like domain-containing protein" evidence="2">
    <location>
        <begin position="29"/>
        <end position="471"/>
    </location>
</feature>
<feature type="domain" description="Peptidase MA-like" evidence="3">
    <location>
        <begin position="79"/>
        <end position="262"/>
    </location>
</feature>
<dbReference type="AlphaFoldDB" id="A7NKP4"/>
<dbReference type="HOGENOM" id="CLU_579870_0_0_0"/>
<dbReference type="STRING" id="383372.Rcas_1976"/>
<dbReference type="Pfam" id="PF13485">
    <property type="entry name" value="Peptidase_MA_2"/>
    <property type="match status" value="1"/>
</dbReference>
<keyword evidence="2" id="KW-0732">Signal</keyword>
<proteinExistence type="predicted"/>
<evidence type="ECO:0000313" key="4">
    <source>
        <dbReference type="EMBL" id="ABU58064.1"/>
    </source>
</evidence>
<protein>
    <recommendedName>
        <fullName evidence="3">Peptidase MA-like domain-containing protein</fullName>
    </recommendedName>
</protein>
<accession>A7NKP4</accession>
<organism evidence="4 5">
    <name type="scientific">Roseiflexus castenholzii (strain DSM 13941 / HLO8)</name>
    <dbReference type="NCBI Taxonomy" id="383372"/>
    <lineage>
        <taxon>Bacteria</taxon>
        <taxon>Bacillati</taxon>
        <taxon>Chloroflexota</taxon>
        <taxon>Chloroflexia</taxon>
        <taxon>Chloroflexales</taxon>
        <taxon>Roseiflexineae</taxon>
        <taxon>Roseiflexaceae</taxon>
        <taxon>Roseiflexus</taxon>
    </lineage>
</organism>
<feature type="signal peptide" evidence="2">
    <location>
        <begin position="1"/>
        <end position="28"/>
    </location>
</feature>
<evidence type="ECO:0000313" key="5">
    <source>
        <dbReference type="Proteomes" id="UP000000263"/>
    </source>
</evidence>
<keyword evidence="1" id="KW-1133">Transmembrane helix</keyword>
<dbReference type="InterPro" id="IPR039568">
    <property type="entry name" value="Peptidase_MA-like_dom"/>
</dbReference>
<dbReference type="Proteomes" id="UP000000263">
    <property type="component" value="Chromosome"/>
</dbReference>
<evidence type="ECO:0000256" key="2">
    <source>
        <dbReference type="SAM" id="SignalP"/>
    </source>
</evidence>
<sequence length="471" mass="52904">MRMLARLQAAMIVFLALVAYLMPAPVQAQTTLPQWYELRTQKFAILYADGDLARAEEYATFVDEVYDEITSIFSHAAPTPVTLRLYPTRRVYDAANPLAAPIQGIIAHADFRRNEVVVILDQTTAQSPEEIKNNVRHELTHIVLAELSSNRLNVGFHEGIAQYVERPTPDLERKATALRQALERDALLPWSALDDRDQIYGSPQIGYPQTLSIVAFLVERFSFVKLREFVTVSARSSGYRSALERTYGMPSTDLERMWREWLPSYLDGGFRHNALTEYDLTPIETLIADGRYAEAKRELELAIPWLRNTQQHDVLARAQDLLAQSEAGLYAEDLAQQTRAALEAHDYATAENLAKRALDAYMTLENQSRIETLTVYATIARRGLRATELLEQATALAGDWRTFADARIIADQAAAEFLSLGNQENAARALTLRAEIDRVQSLAGIALLIIGLAGIAVGFTRRLIVREAEVW</sequence>
<reference evidence="4 5" key="1">
    <citation type="submission" date="2007-08" db="EMBL/GenBank/DDBJ databases">
        <title>Complete sequence of Roseiflexus castenholzii DSM 13941.</title>
        <authorList>
            <consortium name="US DOE Joint Genome Institute"/>
            <person name="Copeland A."/>
            <person name="Lucas S."/>
            <person name="Lapidus A."/>
            <person name="Barry K."/>
            <person name="Glavina del Rio T."/>
            <person name="Dalin E."/>
            <person name="Tice H."/>
            <person name="Pitluck S."/>
            <person name="Thompson L.S."/>
            <person name="Brettin T."/>
            <person name="Bruce D."/>
            <person name="Detter J.C."/>
            <person name="Han C."/>
            <person name="Tapia R."/>
            <person name="Schmutz J."/>
            <person name="Larimer F."/>
            <person name="Land M."/>
            <person name="Hauser L."/>
            <person name="Kyrpides N."/>
            <person name="Mikhailova N."/>
            <person name="Bryant D.A."/>
            <person name="Hanada S."/>
            <person name="Tsukatani Y."/>
            <person name="Richardson P."/>
        </authorList>
    </citation>
    <scope>NUCLEOTIDE SEQUENCE [LARGE SCALE GENOMIC DNA]</scope>
    <source>
        <strain evidence="5">DSM 13941 / HLO8</strain>
    </source>
</reference>
<name>A7NKP4_ROSCS</name>
<dbReference type="EMBL" id="CP000804">
    <property type="protein sequence ID" value="ABU58064.1"/>
    <property type="molecule type" value="Genomic_DNA"/>
</dbReference>